<keyword evidence="7" id="KW-1015">Disulfide bond</keyword>
<comment type="function">
    <text evidence="11">Acts in the modification of cell walls via demethylesterification of cell wall pectin.</text>
</comment>
<evidence type="ECO:0000259" key="14">
    <source>
        <dbReference type="SMART" id="SM00856"/>
    </source>
</evidence>
<reference evidence="15" key="2">
    <citation type="submission" date="2023-05" db="EMBL/GenBank/DDBJ databases">
        <authorList>
            <person name="Schelkunov M.I."/>
        </authorList>
    </citation>
    <scope>NUCLEOTIDE SEQUENCE</scope>
    <source>
        <strain evidence="15">Hsosn_3</strain>
        <tissue evidence="15">Leaf</tissue>
    </source>
</reference>
<evidence type="ECO:0000256" key="4">
    <source>
        <dbReference type="ARBA" id="ARBA00013229"/>
    </source>
</evidence>
<proteinExistence type="inferred from homology"/>
<dbReference type="PROSITE" id="PS00503">
    <property type="entry name" value="PECTINESTERASE_2"/>
    <property type="match status" value="1"/>
</dbReference>
<evidence type="ECO:0000256" key="6">
    <source>
        <dbReference type="ARBA" id="ARBA00023085"/>
    </source>
</evidence>
<dbReference type="FunFam" id="1.20.140.40:FF:000001">
    <property type="entry name" value="Pectinesterase"/>
    <property type="match status" value="1"/>
</dbReference>
<dbReference type="Pfam" id="PF04043">
    <property type="entry name" value="PMEI"/>
    <property type="match status" value="1"/>
</dbReference>
<keyword evidence="16" id="KW-1185">Reference proteome</keyword>
<keyword evidence="8" id="KW-0325">Glycoprotein</keyword>
<dbReference type="Gene3D" id="2.160.20.10">
    <property type="entry name" value="Single-stranded right-handed beta-helix, Pectin lyase-like"/>
    <property type="match status" value="1"/>
</dbReference>
<feature type="signal peptide" evidence="13">
    <location>
        <begin position="1"/>
        <end position="23"/>
    </location>
</feature>
<comment type="similarity">
    <text evidence="2">In the N-terminal section; belongs to the PMEI family.</text>
</comment>
<evidence type="ECO:0000256" key="13">
    <source>
        <dbReference type="RuleBase" id="RU000589"/>
    </source>
</evidence>
<keyword evidence="9" id="KW-0961">Cell wall biogenesis/degradation</keyword>
<dbReference type="Gene3D" id="1.20.140.40">
    <property type="entry name" value="Invertase/pectin methylesterase inhibitor family protein"/>
    <property type="match status" value="1"/>
</dbReference>
<feature type="chain" id="PRO_5041783293" description="Pectinesterase" evidence="13">
    <location>
        <begin position="24"/>
        <end position="557"/>
    </location>
</feature>
<comment type="similarity">
    <text evidence="3">In the C-terminal section; belongs to the pectinesterase family.</text>
</comment>
<dbReference type="EC" id="3.1.1.11" evidence="4 13"/>
<evidence type="ECO:0000256" key="2">
    <source>
        <dbReference type="ARBA" id="ARBA00006027"/>
    </source>
</evidence>
<dbReference type="GO" id="GO:0004857">
    <property type="term" value="F:enzyme inhibitor activity"/>
    <property type="evidence" value="ECO:0007669"/>
    <property type="project" value="InterPro"/>
</dbReference>
<gene>
    <name evidence="15" type="ORF">POM88_027031</name>
</gene>
<comment type="catalytic activity">
    <reaction evidence="10 13">
        <text>[(1-&gt;4)-alpha-D-galacturonosyl methyl ester](n) + n H2O = [(1-&gt;4)-alpha-D-galacturonosyl](n) + n methanol + n H(+)</text>
        <dbReference type="Rhea" id="RHEA:22380"/>
        <dbReference type="Rhea" id="RHEA-COMP:14570"/>
        <dbReference type="Rhea" id="RHEA-COMP:14573"/>
        <dbReference type="ChEBI" id="CHEBI:15377"/>
        <dbReference type="ChEBI" id="CHEBI:15378"/>
        <dbReference type="ChEBI" id="CHEBI:17790"/>
        <dbReference type="ChEBI" id="CHEBI:140522"/>
        <dbReference type="ChEBI" id="CHEBI:140523"/>
        <dbReference type="EC" id="3.1.1.11"/>
    </reaction>
</comment>
<evidence type="ECO:0000256" key="8">
    <source>
        <dbReference type="ARBA" id="ARBA00023180"/>
    </source>
</evidence>
<feature type="domain" description="Pectinesterase inhibitor" evidence="14">
    <location>
        <begin position="46"/>
        <end position="196"/>
    </location>
</feature>
<accession>A0AAD8I6X5</accession>
<evidence type="ECO:0000256" key="3">
    <source>
        <dbReference type="ARBA" id="ARBA00007786"/>
    </source>
</evidence>
<organism evidence="15 16">
    <name type="scientific">Heracleum sosnowskyi</name>
    <dbReference type="NCBI Taxonomy" id="360622"/>
    <lineage>
        <taxon>Eukaryota</taxon>
        <taxon>Viridiplantae</taxon>
        <taxon>Streptophyta</taxon>
        <taxon>Embryophyta</taxon>
        <taxon>Tracheophyta</taxon>
        <taxon>Spermatophyta</taxon>
        <taxon>Magnoliopsida</taxon>
        <taxon>eudicotyledons</taxon>
        <taxon>Gunneridae</taxon>
        <taxon>Pentapetalae</taxon>
        <taxon>asterids</taxon>
        <taxon>campanulids</taxon>
        <taxon>Apiales</taxon>
        <taxon>Apiaceae</taxon>
        <taxon>Apioideae</taxon>
        <taxon>apioid superclade</taxon>
        <taxon>Tordylieae</taxon>
        <taxon>Tordyliinae</taxon>
        <taxon>Heracleum</taxon>
    </lineage>
</organism>
<evidence type="ECO:0000256" key="1">
    <source>
        <dbReference type="ARBA" id="ARBA00005184"/>
    </source>
</evidence>
<dbReference type="InterPro" id="IPR000070">
    <property type="entry name" value="Pectinesterase_cat"/>
</dbReference>
<dbReference type="CDD" id="cd15798">
    <property type="entry name" value="PMEI-like_3"/>
    <property type="match status" value="1"/>
</dbReference>
<dbReference type="NCBIfam" id="TIGR01614">
    <property type="entry name" value="PME_inhib"/>
    <property type="match status" value="1"/>
</dbReference>
<dbReference type="SMART" id="SM00856">
    <property type="entry name" value="PMEI"/>
    <property type="match status" value="1"/>
</dbReference>
<dbReference type="SUPFAM" id="SSF101148">
    <property type="entry name" value="Plant invertase/pectin methylesterase inhibitor"/>
    <property type="match status" value="1"/>
</dbReference>
<dbReference type="InterPro" id="IPR035513">
    <property type="entry name" value="Invertase/methylesterase_inhib"/>
</dbReference>
<evidence type="ECO:0000256" key="9">
    <source>
        <dbReference type="ARBA" id="ARBA00023316"/>
    </source>
</evidence>
<reference evidence="15" key="1">
    <citation type="submission" date="2023-02" db="EMBL/GenBank/DDBJ databases">
        <title>Genome of toxic invasive species Heracleum sosnowskyi carries increased number of genes despite the absence of recent whole-genome duplications.</title>
        <authorList>
            <person name="Schelkunov M."/>
            <person name="Shtratnikova V."/>
            <person name="Makarenko M."/>
            <person name="Klepikova A."/>
            <person name="Omelchenko D."/>
            <person name="Novikova G."/>
            <person name="Obukhova E."/>
            <person name="Bogdanov V."/>
            <person name="Penin A."/>
            <person name="Logacheva M."/>
        </authorList>
    </citation>
    <scope>NUCLEOTIDE SEQUENCE</scope>
    <source>
        <strain evidence="15">Hsosn_3</strain>
        <tissue evidence="15">Leaf</tissue>
    </source>
</reference>
<protein>
    <recommendedName>
        <fullName evidence="4 13">Pectinesterase</fullName>
        <ecNumber evidence="4 13">3.1.1.11</ecNumber>
    </recommendedName>
</protein>
<dbReference type="AlphaFoldDB" id="A0AAD8I6X5"/>
<evidence type="ECO:0000313" key="16">
    <source>
        <dbReference type="Proteomes" id="UP001237642"/>
    </source>
</evidence>
<dbReference type="InterPro" id="IPR006501">
    <property type="entry name" value="Pectinesterase_inhib_dom"/>
</dbReference>
<evidence type="ECO:0000256" key="11">
    <source>
        <dbReference type="ARBA" id="ARBA00057335"/>
    </source>
</evidence>
<dbReference type="InterPro" id="IPR033131">
    <property type="entry name" value="Pectinesterase_Asp_AS"/>
</dbReference>
<feature type="active site" evidence="12">
    <location>
        <position position="393"/>
    </location>
</feature>
<evidence type="ECO:0000256" key="12">
    <source>
        <dbReference type="PROSITE-ProRule" id="PRU10040"/>
    </source>
</evidence>
<dbReference type="GO" id="GO:0030599">
    <property type="term" value="F:pectinesterase activity"/>
    <property type="evidence" value="ECO:0007669"/>
    <property type="project" value="UniProtKB-UniRule"/>
</dbReference>
<evidence type="ECO:0000256" key="7">
    <source>
        <dbReference type="ARBA" id="ARBA00023157"/>
    </source>
</evidence>
<evidence type="ECO:0000313" key="15">
    <source>
        <dbReference type="EMBL" id="KAK1380287.1"/>
    </source>
</evidence>
<dbReference type="FunFam" id="2.160.20.10:FF:000001">
    <property type="entry name" value="Pectinesterase"/>
    <property type="match status" value="1"/>
</dbReference>
<comment type="pathway">
    <text evidence="1 13">Glycan metabolism; pectin degradation; 2-dehydro-3-deoxy-D-gluconate from pectin: step 1/5.</text>
</comment>
<name>A0AAD8I6X5_9APIA</name>
<dbReference type="EMBL" id="JAUIZM010000006">
    <property type="protein sequence ID" value="KAK1380287.1"/>
    <property type="molecule type" value="Genomic_DNA"/>
</dbReference>
<keyword evidence="13" id="KW-0732">Signal</keyword>
<evidence type="ECO:0000256" key="5">
    <source>
        <dbReference type="ARBA" id="ARBA00022801"/>
    </source>
</evidence>
<keyword evidence="6 13" id="KW-0063">Aspartyl esterase</keyword>
<dbReference type="PANTHER" id="PTHR31707">
    <property type="entry name" value="PECTINESTERASE"/>
    <property type="match status" value="1"/>
</dbReference>
<keyword evidence="5 13" id="KW-0378">Hydrolase</keyword>
<dbReference type="InterPro" id="IPR012334">
    <property type="entry name" value="Pectin_lyas_fold"/>
</dbReference>
<dbReference type="SUPFAM" id="SSF51126">
    <property type="entry name" value="Pectin lyase-like"/>
    <property type="match status" value="1"/>
</dbReference>
<dbReference type="Proteomes" id="UP001237642">
    <property type="component" value="Unassembled WGS sequence"/>
</dbReference>
<dbReference type="InterPro" id="IPR011050">
    <property type="entry name" value="Pectin_lyase_fold/virulence"/>
</dbReference>
<evidence type="ECO:0000256" key="10">
    <source>
        <dbReference type="ARBA" id="ARBA00047928"/>
    </source>
</evidence>
<dbReference type="GO" id="GO:0045490">
    <property type="term" value="P:pectin catabolic process"/>
    <property type="evidence" value="ECO:0007669"/>
    <property type="project" value="UniProtKB-UniRule"/>
</dbReference>
<dbReference type="Pfam" id="PF01095">
    <property type="entry name" value="Pectinesterase"/>
    <property type="match status" value="1"/>
</dbReference>
<dbReference type="GO" id="GO:0042545">
    <property type="term" value="P:cell wall modification"/>
    <property type="evidence" value="ECO:0007669"/>
    <property type="project" value="UniProtKB-UniRule"/>
</dbReference>
<sequence>MGMGKNIALIGLSCVVLVAVVVAVAVGVSKGGNDDHDDKGSGKVTSGSKAVKTMCQPCDYKEACEESLQNSNSSDPRELIKTGFEVAVKDMKEVIGNSTTLQKAEKDPRTSEAYGICKDLLNTAIDDLNRSFDKVGKFEMEKMDDYIADLRTWLSGVITHQDTCIDAFQNTTGDAGEKMKKFLKAASEISSNALAMVSELSNMLSNLDIPGVDTKNRRLLAFDEFPEWLDHPQRRLLQANPKPNAVVAQDGSGQFKTINDALKTAPQKSTAPFVIQIKAGIYKEYVDVPRHVDNVVFIGDGATKTKITGNKNFIDGINTYKTSTVAVNGDGFMAKDIGFENSAGAEKHQAVALRVSADRTVFYRCQFDGYQDTLYTHSYRQFYRECTVTGTIDFIFGDAAAVFQSCTVIVRKPMNNQGCMVTAQGRKDKRGTGGIILQNCTITADPSVLSMNPPPKQYLGRPWKEYSRTIIMQSFIDKNILPEGWSPWTGTFGQDTCHYAEFRNRGPGSDTSKRVKWKGILNIQQTDADAFTAGKFIQADTWVKNSAVPYDSAMMKV</sequence>
<comment type="caution">
    <text evidence="15">The sequence shown here is derived from an EMBL/GenBank/DDBJ whole genome shotgun (WGS) entry which is preliminary data.</text>
</comment>